<keyword evidence="1" id="KW-0472">Membrane</keyword>
<dbReference type="Proteomes" id="UP000199518">
    <property type="component" value="Unassembled WGS sequence"/>
</dbReference>
<dbReference type="RefSeq" id="WP_092054370.1">
    <property type="nucleotide sequence ID" value="NZ_FOQD01000017.1"/>
</dbReference>
<organism evidence="2 3">
    <name type="scientific">Planctomicrobium piriforme</name>
    <dbReference type="NCBI Taxonomy" id="1576369"/>
    <lineage>
        <taxon>Bacteria</taxon>
        <taxon>Pseudomonadati</taxon>
        <taxon>Planctomycetota</taxon>
        <taxon>Planctomycetia</taxon>
        <taxon>Planctomycetales</taxon>
        <taxon>Planctomycetaceae</taxon>
        <taxon>Planctomicrobium</taxon>
    </lineage>
</organism>
<dbReference type="EMBL" id="FOQD01000017">
    <property type="protein sequence ID" value="SFJ25246.1"/>
    <property type="molecule type" value="Genomic_DNA"/>
</dbReference>
<keyword evidence="1" id="KW-0812">Transmembrane</keyword>
<feature type="transmembrane region" description="Helical" evidence="1">
    <location>
        <begin position="28"/>
        <end position="47"/>
    </location>
</feature>
<proteinExistence type="predicted"/>
<keyword evidence="1" id="KW-1133">Transmembrane helix</keyword>
<keyword evidence="3" id="KW-1185">Reference proteome</keyword>
<gene>
    <name evidence="2" type="ORF">SAMN05421753_11745</name>
</gene>
<evidence type="ECO:0000256" key="1">
    <source>
        <dbReference type="SAM" id="Phobius"/>
    </source>
</evidence>
<reference evidence="3" key="1">
    <citation type="submission" date="2016-10" db="EMBL/GenBank/DDBJ databases">
        <authorList>
            <person name="Varghese N."/>
            <person name="Submissions S."/>
        </authorList>
    </citation>
    <scope>NUCLEOTIDE SEQUENCE [LARGE SCALE GENOMIC DNA]</scope>
    <source>
        <strain evidence="3">DSM 26348</strain>
    </source>
</reference>
<name>A0A1I3PWE0_9PLAN</name>
<evidence type="ECO:0000313" key="2">
    <source>
        <dbReference type="EMBL" id="SFJ25246.1"/>
    </source>
</evidence>
<dbReference type="AlphaFoldDB" id="A0A1I3PWE0"/>
<dbReference type="STRING" id="1576369.SAMN05421753_11745"/>
<protein>
    <submittedName>
        <fullName evidence="2">Uncharacterized protein</fullName>
    </submittedName>
</protein>
<evidence type="ECO:0000313" key="3">
    <source>
        <dbReference type="Proteomes" id="UP000199518"/>
    </source>
</evidence>
<sequence>MSALIFAACLLTAIAVFAFGSVNDFGLRLSVVFSTASLMLCALACFARRFDRRYFSRTNFWAPSRRTELHHVPLVPRLALVPVTVHSNQ</sequence>
<accession>A0A1I3PWE0</accession>